<accession>A0A482WS88</accession>
<dbReference type="SUPFAM" id="SSF57850">
    <property type="entry name" value="RING/U-box"/>
    <property type="match status" value="1"/>
</dbReference>
<evidence type="ECO:0000313" key="8">
    <source>
        <dbReference type="Proteomes" id="UP000291343"/>
    </source>
</evidence>
<evidence type="ECO:0000256" key="3">
    <source>
        <dbReference type="ARBA" id="ARBA00022833"/>
    </source>
</evidence>
<dbReference type="PANTHER" id="PTHR22663:SF17">
    <property type="entry name" value="RING FINGER PROTEIN NARYA-RELATED"/>
    <property type="match status" value="1"/>
</dbReference>
<dbReference type="GO" id="GO:0007129">
    <property type="term" value="P:homologous chromosome pairing at meiosis"/>
    <property type="evidence" value="ECO:0007669"/>
    <property type="project" value="TreeGrafter"/>
</dbReference>
<feature type="domain" description="RING-type" evidence="6">
    <location>
        <begin position="6"/>
        <end position="48"/>
    </location>
</feature>
<dbReference type="EMBL" id="QKKF02026944">
    <property type="protein sequence ID" value="RZF36136.1"/>
    <property type="molecule type" value="Genomic_DNA"/>
</dbReference>
<proteinExistence type="predicted"/>
<evidence type="ECO:0000256" key="2">
    <source>
        <dbReference type="ARBA" id="ARBA00022771"/>
    </source>
</evidence>
<dbReference type="Proteomes" id="UP000291343">
    <property type="component" value="Unassembled WGS sequence"/>
</dbReference>
<keyword evidence="8" id="KW-1185">Reference proteome</keyword>
<dbReference type="GO" id="GO:0008270">
    <property type="term" value="F:zinc ion binding"/>
    <property type="evidence" value="ECO:0007669"/>
    <property type="project" value="UniProtKB-KW"/>
</dbReference>
<dbReference type="InParanoid" id="A0A482WS88"/>
<keyword evidence="2 5" id="KW-0863">Zinc-finger</keyword>
<dbReference type="GO" id="GO:0000795">
    <property type="term" value="C:synaptonemal complex"/>
    <property type="evidence" value="ECO:0007669"/>
    <property type="project" value="InterPro"/>
</dbReference>
<evidence type="ECO:0000259" key="6">
    <source>
        <dbReference type="PROSITE" id="PS50089"/>
    </source>
</evidence>
<dbReference type="PROSITE" id="PS50089">
    <property type="entry name" value="ZF_RING_2"/>
    <property type="match status" value="1"/>
</dbReference>
<dbReference type="Pfam" id="PF14634">
    <property type="entry name" value="zf-RING_5"/>
    <property type="match status" value="1"/>
</dbReference>
<protein>
    <recommendedName>
        <fullName evidence="6">RING-type domain-containing protein</fullName>
    </recommendedName>
</protein>
<reference evidence="7 8" key="1">
    <citation type="journal article" date="2017" name="Gigascience">
        <title>Genome sequence of the small brown planthopper, Laodelphax striatellus.</title>
        <authorList>
            <person name="Zhu J."/>
            <person name="Jiang F."/>
            <person name="Wang X."/>
            <person name="Yang P."/>
            <person name="Bao Y."/>
            <person name="Zhao W."/>
            <person name="Wang W."/>
            <person name="Lu H."/>
            <person name="Wang Q."/>
            <person name="Cui N."/>
            <person name="Li J."/>
            <person name="Chen X."/>
            <person name="Luo L."/>
            <person name="Yu J."/>
            <person name="Kang L."/>
            <person name="Cui F."/>
        </authorList>
    </citation>
    <scope>NUCLEOTIDE SEQUENCE [LARGE SCALE GENOMIC DNA]</scope>
    <source>
        <strain evidence="7">Lst14</strain>
    </source>
</reference>
<evidence type="ECO:0000256" key="1">
    <source>
        <dbReference type="ARBA" id="ARBA00022723"/>
    </source>
</evidence>
<dbReference type="SMR" id="A0A482WS88"/>
<dbReference type="GO" id="GO:0007131">
    <property type="term" value="P:reciprocal meiotic recombination"/>
    <property type="evidence" value="ECO:0007669"/>
    <property type="project" value="InterPro"/>
</dbReference>
<name>A0A482WS88_LAOST</name>
<evidence type="ECO:0000313" key="7">
    <source>
        <dbReference type="EMBL" id="RZF36136.1"/>
    </source>
</evidence>
<dbReference type="PANTHER" id="PTHR22663">
    <property type="entry name" value="RING FINGER PROTEIN NARYA-RELATED"/>
    <property type="match status" value="1"/>
</dbReference>
<dbReference type="STRING" id="195883.A0A482WS88"/>
<gene>
    <name evidence="7" type="ORF">LSTR_LSTR013632</name>
</gene>
<sequence>MDWVHCNSCAVQPNENSRKLLFRLTSCGHIFCQNCLKTDSMEACQYCKAKDVTTIELSPQIKPEIKMFFDDPQDLLTQLTKTIEFQKGHRVRFIQLLKHKVEKYYRAKLYIGKLEQKLKQEMEMRAKITKKLQLAIREIEILRGNAAGSSQGSQYSTSRTMEKPVMQNLRVANVMRSNQPFSQNGDMSPFSMCSTQTGEGYHSGRYRDQAITKESINMTPASNISQSPYTPVNNNYLINEGRRIPYNATPTSQLNALNITPMSSTSSLRLH</sequence>
<dbReference type="GO" id="GO:0019789">
    <property type="term" value="F:SUMO transferase activity"/>
    <property type="evidence" value="ECO:0007669"/>
    <property type="project" value="InterPro"/>
</dbReference>
<keyword evidence="4" id="KW-0469">Meiosis</keyword>
<dbReference type="PROSITE" id="PS00518">
    <property type="entry name" value="ZF_RING_1"/>
    <property type="match status" value="1"/>
</dbReference>
<evidence type="ECO:0000256" key="4">
    <source>
        <dbReference type="ARBA" id="ARBA00023254"/>
    </source>
</evidence>
<evidence type="ECO:0000256" key="5">
    <source>
        <dbReference type="PROSITE-ProRule" id="PRU00175"/>
    </source>
</evidence>
<keyword evidence="1" id="KW-0479">Metal-binding</keyword>
<dbReference type="InterPro" id="IPR001841">
    <property type="entry name" value="Znf_RING"/>
</dbReference>
<dbReference type="AlphaFoldDB" id="A0A482WS88"/>
<organism evidence="7 8">
    <name type="scientific">Laodelphax striatellus</name>
    <name type="common">Small brown planthopper</name>
    <name type="synonym">Delphax striatella</name>
    <dbReference type="NCBI Taxonomy" id="195883"/>
    <lineage>
        <taxon>Eukaryota</taxon>
        <taxon>Metazoa</taxon>
        <taxon>Ecdysozoa</taxon>
        <taxon>Arthropoda</taxon>
        <taxon>Hexapoda</taxon>
        <taxon>Insecta</taxon>
        <taxon>Pterygota</taxon>
        <taxon>Neoptera</taxon>
        <taxon>Paraneoptera</taxon>
        <taxon>Hemiptera</taxon>
        <taxon>Auchenorrhyncha</taxon>
        <taxon>Fulgoroidea</taxon>
        <taxon>Delphacidae</taxon>
        <taxon>Criomorphinae</taxon>
        <taxon>Laodelphax</taxon>
    </lineage>
</organism>
<keyword evidence="3" id="KW-0862">Zinc</keyword>
<dbReference type="InterPro" id="IPR017907">
    <property type="entry name" value="Znf_RING_CS"/>
</dbReference>
<dbReference type="OrthoDB" id="2535391at2759"/>
<dbReference type="GO" id="GO:0016925">
    <property type="term" value="P:protein sumoylation"/>
    <property type="evidence" value="ECO:0007669"/>
    <property type="project" value="TreeGrafter"/>
</dbReference>
<comment type="caution">
    <text evidence="7">The sequence shown here is derived from an EMBL/GenBank/DDBJ whole genome shotgun (WGS) entry which is preliminary data.</text>
</comment>
<dbReference type="InterPro" id="IPR042123">
    <property type="entry name" value="Zip3/RNF212-like"/>
</dbReference>